<dbReference type="InterPro" id="IPR006912">
    <property type="entry name" value="Harbinger_derived_prot"/>
</dbReference>
<protein>
    <submittedName>
        <fullName evidence="1">Uncharacterized protein</fullName>
    </submittedName>
</protein>
<dbReference type="STRING" id="35722.A0A0B7NXC7"/>
<dbReference type="PANTHER" id="PTHR47150">
    <property type="entry name" value="OS12G0169200 PROTEIN"/>
    <property type="match status" value="1"/>
</dbReference>
<keyword evidence="2" id="KW-1185">Reference proteome</keyword>
<gene>
    <name evidence="1" type="primary">PARPA_14344.1 scaffold 50072</name>
</gene>
<dbReference type="EMBL" id="LN734204">
    <property type="protein sequence ID" value="CEP20023.1"/>
    <property type="molecule type" value="Genomic_DNA"/>
</dbReference>
<sequence length="264" mass="30666">MTVKEASKACDMYLSTAFKCLRRRKKRKLNDAITEYLLEITVKRDYEAGHNVIVKHYFDAHERTYDKTVLRRRFRMMRSLFIKIVNEVQEQDSYFIRKPNYTGKLGLSVLQKVVAAILQLAYGLPANAIEECVKIGETMALEFLTRFCDAIDARYVSEYLHKSTEADLKILLEENSVASYDLWIWHAFFWTPGTLNDINVIDRSPLFNSLVDGRSTEVNYAVNGRLYNIGYYLTDGIYPKYATLIQAIPNPHNEKAKGRFKCTR</sequence>
<dbReference type="Pfam" id="PF04827">
    <property type="entry name" value="Plant_tran"/>
    <property type="match status" value="1"/>
</dbReference>
<proteinExistence type="predicted"/>
<reference evidence="1 2" key="1">
    <citation type="submission" date="2014-09" db="EMBL/GenBank/DDBJ databases">
        <authorList>
            <person name="Ellenberger Sabrina"/>
        </authorList>
    </citation>
    <scope>NUCLEOTIDE SEQUENCE [LARGE SCALE GENOMIC DNA]</scope>
    <source>
        <strain evidence="1 2">CBS 412.66</strain>
    </source>
</reference>
<evidence type="ECO:0000313" key="1">
    <source>
        <dbReference type="EMBL" id="CEP20023.1"/>
    </source>
</evidence>
<dbReference type="AlphaFoldDB" id="A0A0B7NXC7"/>
<evidence type="ECO:0000313" key="2">
    <source>
        <dbReference type="Proteomes" id="UP000054107"/>
    </source>
</evidence>
<dbReference type="OrthoDB" id="2287304at2759"/>
<dbReference type="PANTHER" id="PTHR47150:SF5">
    <property type="entry name" value="OS07G0546750 PROTEIN"/>
    <property type="match status" value="1"/>
</dbReference>
<accession>A0A0B7NXC7</accession>
<dbReference type="Proteomes" id="UP000054107">
    <property type="component" value="Unassembled WGS sequence"/>
</dbReference>
<name>A0A0B7NXC7_9FUNG</name>
<organism evidence="1 2">
    <name type="scientific">Parasitella parasitica</name>
    <dbReference type="NCBI Taxonomy" id="35722"/>
    <lineage>
        <taxon>Eukaryota</taxon>
        <taxon>Fungi</taxon>
        <taxon>Fungi incertae sedis</taxon>
        <taxon>Mucoromycota</taxon>
        <taxon>Mucoromycotina</taxon>
        <taxon>Mucoromycetes</taxon>
        <taxon>Mucorales</taxon>
        <taxon>Mucorineae</taxon>
        <taxon>Mucoraceae</taxon>
        <taxon>Parasitella</taxon>
    </lineage>
</organism>